<gene>
    <name evidence="12" type="ORF">D0C36_18710</name>
</gene>
<dbReference type="Proteomes" id="UP000264217">
    <property type="component" value="Unassembled WGS sequence"/>
</dbReference>
<evidence type="ECO:0000256" key="3">
    <source>
        <dbReference type="ARBA" id="ARBA00022553"/>
    </source>
</evidence>
<dbReference type="InterPro" id="IPR019734">
    <property type="entry name" value="TPR_rpt"/>
</dbReference>
<dbReference type="GO" id="GO:0046983">
    <property type="term" value="F:protein dimerization activity"/>
    <property type="evidence" value="ECO:0007669"/>
    <property type="project" value="InterPro"/>
</dbReference>
<dbReference type="InterPro" id="IPR011990">
    <property type="entry name" value="TPR-like_helical_dom_sf"/>
</dbReference>
<dbReference type="GO" id="GO:0016020">
    <property type="term" value="C:membrane"/>
    <property type="evidence" value="ECO:0007669"/>
    <property type="project" value="InterPro"/>
</dbReference>
<dbReference type="InterPro" id="IPR050482">
    <property type="entry name" value="Sensor_HK_TwoCompSys"/>
</dbReference>
<dbReference type="Pfam" id="PF07730">
    <property type="entry name" value="HisKA_3"/>
    <property type="match status" value="1"/>
</dbReference>
<evidence type="ECO:0000256" key="5">
    <source>
        <dbReference type="ARBA" id="ARBA00022741"/>
    </source>
</evidence>
<keyword evidence="10" id="KW-0732">Signal</keyword>
<dbReference type="RefSeq" id="WP_117393180.1">
    <property type="nucleotide sequence ID" value="NZ_QWDC01000003.1"/>
</dbReference>
<evidence type="ECO:0000256" key="9">
    <source>
        <dbReference type="SAM" id="Phobius"/>
    </source>
</evidence>
<feature type="domain" description="Histidine kinase" evidence="11">
    <location>
        <begin position="472"/>
        <end position="665"/>
    </location>
</feature>
<sequence length="667" mass="76027">MKNICLFFFACLLSTTAFCQQQIPLNEKHYIDSLEKIINANKPDSSKANANFLLVDYWKFKDTVKSKSYLINGKKLAQKYPYYNALAIFYEGQYYFNINHQKASAAFKRATDALAPFKTKRAYGNSAAAWYNYALMNKDEKGYEFITNITLTQAIPNAEKAGNDVALAHYYTQLSTIFMNTYQFKKAAEYDQKAIALLEKASPGSTTLIFAYLSGVSIYCYDGKADKALPLLQKAKALLAPFPESVNYTLYYYNEALYYTTKQQFDKALESTEKGAVMAKHYNQNQLYQQFFFRKYEIYSKQKNYANARQILLDIVKEGTLTADANDRAEIYGELAKTAEHLQNYKEAFAWLTKQRTLADSINKSQTQVKVSELETKFSTAKNREKIATLQAQNKQVALKEKNQRLYNWMLGLGCGLLLTVLAFVIINTRIKNQYAAQKEINYKQQLKDLEQRQQLKVAKAMLDGEEHERERVARDLHDGLGGMLSGVKIGLSGWTNNNTEISNDKDLHRIIGQLDTSVSELRRIARNMVPETLLKFGLEVALKDLSEFYMRDGLHIEFQPFNIEKNIALAVQLHIYRIVQELLSNAIKHAHASNIMLQCSQNSDVFFITLEDDGRGFDTSVLDKQKGMGLDNLKNRITFLKGKFEIQSAPAEGTTINIELNTNADG</sequence>
<dbReference type="PROSITE" id="PS50109">
    <property type="entry name" value="HIS_KIN"/>
    <property type="match status" value="1"/>
</dbReference>
<name>A0A372NQ37_9SPHI</name>
<dbReference type="PANTHER" id="PTHR24421:SF10">
    <property type="entry name" value="NITRATE_NITRITE SENSOR PROTEIN NARQ"/>
    <property type="match status" value="1"/>
</dbReference>
<evidence type="ECO:0000256" key="2">
    <source>
        <dbReference type="ARBA" id="ARBA00012438"/>
    </source>
</evidence>
<keyword evidence="4" id="KW-0808">Transferase</keyword>
<dbReference type="Gene3D" id="1.25.40.10">
    <property type="entry name" value="Tetratricopeptide repeat domain"/>
    <property type="match status" value="1"/>
</dbReference>
<dbReference type="EC" id="2.7.13.3" evidence="2"/>
<keyword evidence="9" id="KW-1133">Transmembrane helix</keyword>
<proteinExistence type="predicted"/>
<feature type="chain" id="PRO_5016877003" description="histidine kinase" evidence="10">
    <location>
        <begin position="20"/>
        <end position="667"/>
    </location>
</feature>
<organism evidence="12 13">
    <name type="scientific">Mucilaginibacter conchicola</name>
    <dbReference type="NCBI Taxonomy" id="2303333"/>
    <lineage>
        <taxon>Bacteria</taxon>
        <taxon>Pseudomonadati</taxon>
        <taxon>Bacteroidota</taxon>
        <taxon>Sphingobacteriia</taxon>
        <taxon>Sphingobacteriales</taxon>
        <taxon>Sphingobacteriaceae</taxon>
        <taxon>Mucilaginibacter</taxon>
    </lineage>
</organism>
<dbReference type="OrthoDB" id="9778366at2"/>
<keyword evidence="6" id="KW-0418">Kinase</keyword>
<dbReference type="InterPro" id="IPR005467">
    <property type="entry name" value="His_kinase_dom"/>
</dbReference>
<evidence type="ECO:0000256" key="4">
    <source>
        <dbReference type="ARBA" id="ARBA00022679"/>
    </source>
</evidence>
<evidence type="ECO:0000256" key="10">
    <source>
        <dbReference type="SAM" id="SignalP"/>
    </source>
</evidence>
<dbReference type="GO" id="GO:0005524">
    <property type="term" value="F:ATP binding"/>
    <property type="evidence" value="ECO:0007669"/>
    <property type="project" value="UniProtKB-KW"/>
</dbReference>
<feature type="signal peptide" evidence="10">
    <location>
        <begin position="1"/>
        <end position="19"/>
    </location>
</feature>
<evidence type="ECO:0000256" key="1">
    <source>
        <dbReference type="ARBA" id="ARBA00000085"/>
    </source>
</evidence>
<keyword evidence="13" id="KW-1185">Reference proteome</keyword>
<evidence type="ECO:0000256" key="7">
    <source>
        <dbReference type="ARBA" id="ARBA00022840"/>
    </source>
</evidence>
<keyword evidence="9" id="KW-0812">Transmembrane</keyword>
<dbReference type="CDD" id="cd16917">
    <property type="entry name" value="HATPase_UhpB-NarQ-NarX-like"/>
    <property type="match status" value="1"/>
</dbReference>
<keyword evidence="7" id="KW-0067">ATP-binding</keyword>
<dbReference type="Gene3D" id="3.30.565.10">
    <property type="entry name" value="Histidine kinase-like ATPase, C-terminal domain"/>
    <property type="match status" value="1"/>
</dbReference>
<comment type="catalytic activity">
    <reaction evidence="1">
        <text>ATP + protein L-histidine = ADP + protein N-phospho-L-histidine.</text>
        <dbReference type="EC" id="2.7.13.3"/>
    </reaction>
</comment>
<dbReference type="SMART" id="SM00028">
    <property type="entry name" value="TPR"/>
    <property type="match status" value="3"/>
</dbReference>
<keyword evidence="5" id="KW-0547">Nucleotide-binding</keyword>
<evidence type="ECO:0000256" key="6">
    <source>
        <dbReference type="ARBA" id="ARBA00022777"/>
    </source>
</evidence>
<dbReference type="Pfam" id="PF02518">
    <property type="entry name" value="HATPase_c"/>
    <property type="match status" value="1"/>
</dbReference>
<dbReference type="InterPro" id="IPR003594">
    <property type="entry name" value="HATPase_dom"/>
</dbReference>
<evidence type="ECO:0000259" key="11">
    <source>
        <dbReference type="PROSITE" id="PS50109"/>
    </source>
</evidence>
<feature type="transmembrane region" description="Helical" evidence="9">
    <location>
        <begin position="406"/>
        <end position="427"/>
    </location>
</feature>
<dbReference type="InterPro" id="IPR036890">
    <property type="entry name" value="HATPase_C_sf"/>
</dbReference>
<dbReference type="SMART" id="SM00387">
    <property type="entry name" value="HATPase_c"/>
    <property type="match status" value="1"/>
</dbReference>
<dbReference type="Gene3D" id="1.20.5.1930">
    <property type="match status" value="1"/>
</dbReference>
<evidence type="ECO:0000313" key="12">
    <source>
        <dbReference type="EMBL" id="RFZ90978.1"/>
    </source>
</evidence>
<accession>A0A372NQ37</accession>
<dbReference type="SUPFAM" id="SSF55874">
    <property type="entry name" value="ATPase domain of HSP90 chaperone/DNA topoisomerase II/histidine kinase"/>
    <property type="match status" value="1"/>
</dbReference>
<keyword evidence="8" id="KW-0902">Two-component regulatory system</keyword>
<evidence type="ECO:0000256" key="8">
    <source>
        <dbReference type="ARBA" id="ARBA00023012"/>
    </source>
</evidence>
<evidence type="ECO:0000313" key="13">
    <source>
        <dbReference type="Proteomes" id="UP000264217"/>
    </source>
</evidence>
<keyword evidence="9" id="KW-0472">Membrane</keyword>
<dbReference type="EMBL" id="QWDC01000003">
    <property type="protein sequence ID" value="RFZ90978.1"/>
    <property type="molecule type" value="Genomic_DNA"/>
</dbReference>
<dbReference type="AlphaFoldDB" id="A0A372NQ37"/>
<dbReference type="InterPro" id="IPR011712">
    <property type="entry name" value="Sig_transdc_His_kin_sub3_dim/P"/>
</dbReference>
<reference evidence="12 13" key="1">
    <citation type="submission" date="2018-08" db="EMBL/GenBank/DDBJ databases">
        <title>Mucilaginibacter sp. MYSH2.</title>
        <authorList>
            <person name="Seo T."/>
        </authorList>
    </citation>
    <scope>NUCLEOTIDE SEQUENCE [LARGE SCALE GENOMIC DNA]</scope>
    <source>
        <strain evidence="12 13">MYSH2</strain>
    </source>
</reference>
<dbReference type="GO" id="GO:0000155">
    <property type="term" value="F:phosphorelay sensor kinase activity"/>
    <property type="evidence" value="ECO:0007669"/>
    <property type="project" value="InterPro"/>
</dbReference>
<keyword evidence="3" id="KW-0597">Phosphoprotein</keyword>
<dbReference type="PANTHER" id="PTHR24421">
    <property type="entry name" value="NITRATE/NITRITE SENSOR PROTEIN NARX-RELATED"/>
    <property type="match status" value="1"/>
</dbReference>
<comment type="caution">
    <text evidence="12">The sequence shown here is derived from an EMBL/GenBank/DDBJ whole genome shotgun (WGS) entry which is preliminary data.</text>
</comment>
<protein>
    <recommendedName>
        <fullName evidence="2">histidine kinase</fullName>
        <ecNumber evidence="2">2.7.13.3</ecNumber>
    </recommendedName>
</protein>
<dbReference type="SUPFAM" id="SSF48452">
    <property type="entry name" value="TPR-like"/>
    <property type="match status" value="1"/>
</dbReference>